<dbReference type="SUPFAM" id="SSF103039">
    <property type="entry name" value="CheC-like"/>
    <property type="match status" value="1"/>
</dbReference>
<sequence length="359" mass="37752">MPPAELDLTNEEREALETVVCHAMRASVDALSDLVLRTTHLGKPELEAVTWDDLTVGPPEPMVVVRVQYLSGVLGSNLLLLSPDDASRMASLMMGEEQPVAAPLDELRLSAISEAVNQMVGAAATALSDLLERRIEISPPATLLRPLSPDAASLLPNGEPGLRLVRVTFPVDIEDDAVGDIETRVIQLFPGTFVRQLVGEYLSTKEAPSATAAPAAQPAGDARPAAPAASAPVAAAAPAGPTRKAAQEDATPWRAQALGEPPRQAAGVPEEDPDRISFDVLRRVTVPVTVRLGQASLSLYEVLGLTRGAVVPLDATEGQPVDVLVSGTLVARGEVVVVRERFGVRITELVRPDTAQGGA</sequence>
<dbReference type="Pfam" id="PF01052">
    <property type="entry name" value="FliMN_C"/>
    <property type="match status" value="1"/>
</dbReference>
<organism evidence="10 11">
    <name type="scientific">Carboxydichorda subterranea</name>
    <dbReference type="NCBI Taxonomy" id="3109565"/>
    <lineage>
        <taxon>Bacteria</taxon>
        <taxon>Bacillati</taxon>
        <taxon>Bacillota</taxon>
        <taxon>Limnochordia</taxon>
        <taxon>Limnochordales</taxon>
        <taxon>Geochordaceae</taxon>
        <taxon>Carboxydichorda</taxon>
    </lineage>
</organism>
<evidence type="ECO:0000256" key="1">
    <source>
        <dbReference type="ARBA" id="ARBA00004413"/>
    </source>
</evidence>
<comment type="similarity">
    <text evidence="2">Belongs to the FliN/MopA/SpaO family.</text>
</comment>
<feature type="domain" description="CheC-like protein" evidence="9">
    <location>
        <begin position="109"/>
        <end position="142"/>
    </location>
</feature>
<dbReference type="PANTHER" id="PTHR43484">
    <property type="match status" value="1"/>
</dbReference>
<dbReference type="InterPro" id="IPR007597">
    <property type="entry name" value="CheC"/>
</dbReference>
<dbReference type="EMBL" id="CP141615">
    <property type="protein sequence ID" value="WRP17888.1"/>
    <property type="molecule type" value="Genomic_DNA"/>
</dbReference>
<evidence type="ECO:0000259" key="8">
    <source>
        <dbReference type="Pfam" id="PF01052"/>
    </source>
</evidence>
<evidence type="ECO:0000313" key="11">
    <source>
        <dbReference type="Proteomes" id="UP001332192"/>
    </source>
</evidence>
<dbReference type="Gene3D" id="3.40.1550.10">
    <property type="entry name" value="CheC-like"/>
    <property type="match status" value="1"/>
</dbReference>
<dbReference type="InterPro" id="IPR001172">
    <property type="entry name" value="FliN_T3SS_HrcQb"/>
</dbReference>
<dbReference type="SUPFAM" id="SSF101801">
    <property type="entry name" value="Surface presentation of antigens (SPOA)"/>
    <property type="match status" value="1"/>
</dbReference>
<keyword evidence="6" id="KW-0472">Membrane</keyword>
<feature type="domain" description="Flagellar motor switch protein FliN-like C-terminal" evidence="8">
    <location>
        <begin position="281"/>
        <end position="350"/>
    </location>
</feature>
<reference evidence="10 11" key="1">
    <citation type="journal article" date="2024" name="Front. Microbiol.">
        <title>Novel thermophilic genera Geochorda gen. nov. and Carboxydochorda gen. nov. from the deep terrestrial subsurface reveal the ecophysiological diversity in the class Limnochordia.</title>
        <authorList>
            <person name="Karnachuk O.V."/>
            <person name="Lukina A.P."/>
            <person name="Avakyan M.R."/>
            <person name="Kadnikov V.V."/>
            <person name="Begmatov S."/>
            <person name="Beletsky A.V."/>
            <person name="Vlasova K.G."/>
            <person name="Novikov A.A."/>
            <person name="Shcherbakova V.A."/>
            <person name="Mardanov A.V."/>
            <person name="Ravin N.V."/>
        </authorList>
    </citation>
    <scope>NUCLEOTIDE SEQUENCE [LARGE SCALE GENOMIC DNA]</scope>
    <source>
        <strain evidence="10 11">L945</strain>
    </source>
</reference>
<evidence type="ECO:0000256" key="4">
    <source>
        <dbReference type="ARBA" id="ARBA00022500"/>
    </source>
</evidence>
<dbReference type="CDD" id="cd17907">
    <property type="entry name" value="FliY_FliN-Y"/>
    <property type="match status" value="1"/>
</dbReference>
<dbReference type="Pfam" id="PF04509">
    <property type="entry name" value="CheC"/>
    <property type="match status" value="1"/>
</dbReference>
<keyword evidence="10" id="KW-0969">Cilium</keyword>
<accession>A0ABZ1BYT3</accession>
<keyword evidence="10" id="KW-0966">Cell projection</keyword>
<dbReference type="InterPro" id="IPR028976">
    <property type="entry name" value="CheC-like_sf"/>
</dbReference>
<comment type="subcellular location">
    <subcellularLocation>
        <location evidence="1">Cell membrane</location>
        <topology evidence="1">Peripheral membrane protein</topology>
        <orientation evidence="1">Cytoplasmic side</orientation>
    </subcellularLocation>
</comment>
<feature type="compositionally biased region" description="Low complexity" evidence="7">
    <location>
        <begin position="212"/>
        <end position="244"/>
    </location>
</feature>
<protein>
    <submittedName>
        <fullName evidence="10">FliM/FliN family flagellar motor switch protein</fullName>
    </submittedName>
</protein>
<keyword evidence="5" id="KW-0283">Flagellar rotation</keyword>
<proteinExistence type="inferred from homology"/>
<gene>
    <name evidence="10" type="ORF">U7230_02430</name>
</gene>
<keyword evidence="11" id="KW-1185">Reference proteome</keyword>
<evidence type="ECO:0000256" key="5">
    <source>
        <dbReference type="ARBA" id="ARBA00022779"/>
    </source>
</evidence>
<dbReference type="InterPro" id="IPR036429">
    <property type="entry name" value="SpoA-like_sf"/>
</dbReference>
<dbReference type="InterPro" id="IPR051469">
    <property type="entry name" value="FliN/MopA/SpaO"/>
</dbReference>
<dbReference type="Proteomes" id="UP001332192">
    <property type="component" value="Chromosome"/>
</dbReference>
<evidence type="ECO:0000256" key="6">
    <source>
        <dbReference type="ARBA" id="ARBA00023136"/>
    </source>
</evidence>
<evidence type="ECO:0000256" key="3">
    <source>
        <dbReference type="ARBA" id="ARBA00022475"/>
    </source>
</evidence>
<dbReference type="PRINTS" id="PR00956">
    <property type="entry name" value="FLGMOTORFLIN"/>
</dbReference>
<evidence type="ECO:0000259" key="9">
    <source>
        <dbReference type="Pfam" id="PF04509"/>
    </source>
</evidence>
<dbReference type="Gene3D" id="2.30.330.10">
    <property type="entry name" value="SpoA-like"/>
    <property type="match status" value="1"/>
</dbReference>
<dbReference type="PANTHER" id="PTHR43484:SF1">
    <property type="entry name" value="FLAGELLAR MOTOR SWITCH PROTEIN FLIN"/>
    <property type="match status" value="1"/>
</dbReference>
<keyword evidence="10" id="KW-0282">Flagellum</keyword>
<keyword evidence="4" id="KW-0145">Chemotaxis</keyword>
<dbReference type="RefSeq" id="WP_324717159.1">
    <property type="nucleotide sequence ID" value="NZ_CP141615.1"/>
</dbReference>
<feature type="region of interest" description="Disordered" evidence="7">
    <location>
        <begin position="212"/>
        <end position="250"/>
    </location>
</feature>
<evidence type="ECO:0000313" key="10">
    <source>
        <dbReference type="EMBL" id="WRP17888.1"/>
    </source>
</evidence>
<name>A0ABZ1BYT3_9FIRM</name>
<keyword evidence="3" id="KW-1003">Cell membrane</keyword>
<evidence type="ECO:0000256" key="7">
    <source>
        <dbReference type="SAM" id="MobiDB-lite"/>
    </source>
</evidence>
<evidence type="ECO:0000256" key="2">
    <source>
        <dbReference type="ARBA" id="ARBA00009226"/>
    </source>
</evidence>
<dbReference type="InterPro" id="IPR001543">
    <property type="entry name" value="FliN-like_C"/>
</dbReference>